<feature type="region of interest" description="Disordered" evidence="1">
    <location>
        <begin position="152"/>
        <end position="188"/>
    </location>
</feature>
<evidence type="ECO:0000313" key="2">
    <source>
        <dbReference type="EMBL" id="KAA6398796.1"/>
    </source>
</evidence>
<dbReference type="AlphaFoldDB" id="A0A5J4WWB1"/>
<dbReference type="Gene3D" id="3.10.10.10">
    <property type="entry name" value="HIV Type 1 Reverse Transcriptase, subunit A, domain 1"/>
    <property type="match status" value="1"/>
</dbReference>
<reference evidence="2 3" key="1">
    <citation type="submission" date="2019-03" db="EMBL/GenBank/DDBJ databases">
        <title>Single cell metagenomics reveals metabolic interactions within the superorganism composed of flagellate Streblomastix strix and complex community of Bacteroidetes bacteria on its surface.</title>
        <authorList>
            <person name="Treitli S.C."/>
            <person name="Kolisko M."/>
            <person name="Husnik F."/>
            <person name="Keeling P."/>
            <person name="Hampl V."/>
        </authorList>
    </citation>
    <scope>NUCLEOTIDE SEQUENCE [LARGE SCALE GENOMIC DNA]</scope>
    <source>
        <strain evidence="2">ST1C</strain>
    </source>
</reference>
<evidence type="ECO:0000256" key="1">
    <source>
        <dbReference type="SAM" id="MobiDB-lite"/>
    </source>
</evidence>
<dbReference type="SUPFAM" id="SSF56672">
    <property type="entry name" value="DNA/RNA polymerases"/>
    <property type="match status" value="1"/>
</dbReference>
<organism evidence="2 3">
    <name type="scientific">Streblomastix strix</name>
    <dbReference type="NCBI Taxonomy" id="222440"/>
    <lineage>
        <taxon>Eukaryota</taxon>
        <taxon>Metamonada</taxon>
        <taxon>Preaxostyla</taxon>
        <taxon>Oxymonadida</taxon>
        <taxon>Streblomastigidae</taxon>
        <taxon>Streblomastix</taxon>
    </lineage>
</organism>
<dbReference type="InterPro" id="IPR043502">
    <property type="entry name" value="DNA/RNA_pol_sf"/>
</dbReference>
<comment type="caution">
    <text evidence="2">The sequence shown here is derived from an EMBL/GenBank/DDBJ whole genome shotgun (WGS) entry which is preliminary data.</text>
</comment>
<protein>
    <recommendedName>
        <fullName evidence="4">Reverse transcriptase domain-containing protein</fullName>
    </recommendedName>
</protein>
<dbReference type="Gene3D" id="3.30.70.270">
    <property type="match status" value="1"/>
</dbReference>
<gene>
    <name evidence="2" type="ORF">EZS28_005683</name>
</gene>
<accession>A0A5J4WWB1</accession>
<name>A0A5J4WWB1_9EUKA</name>
<dbReference type="EMBL" id="SNRW01000881">
    <property type="protein sequence ID" value="KAA6398796.1"/>
    <property type="molecule type" value="Genomic_DNA"/>
</dbReference>
<sequence length="398" mass="46257">MDQATSLDLKSAFHRIVVFSNSILQTALNFISNNYTCKAAPFGIEHCTIFFEEAIKSILRQIRIHSEIKILNYCDDILLIQQDKQIFKIKNRNYENIGIVRMYNINSEVRSRTEIDNNIPGMDMEPERNEYKNVRRKQVENDICIEGLVPHNTQEQKREDKITSSANRQIELSETSDKRSVSVSNRIRQSEDTSVKNGIMGWSNDSERSSNKRIEMVVKENRGQPTRIIDQQDNNMHVNNRCITTRLGSDADLRKLDRTYSTRLLERKGSGNDKQRQSNQCYLLRATPFRASLQEDARSGSLDTFRQHNSSQRCWEMESEGIPDRKNKASILSSEKTLTINHNNLHPRETDLDNRFTLETVQIKRLLTEGRNDTYYKQVLEPGFFQRVLYGVALLQTL</sequence>
<dbReference type="Proteomes" id="UP000324800">
    <property type="component" value="Unassembled WGS sequence"/>
</dbReference>
<dbReference type="InterPro" id="IPR043128">
    <property type="entry name" value="Rev_trsase/Diguanyl_cyclase"/>
</dbReference>
<feature type="compositionally biased region" description="Polar residues" evidence="1">
    <location>
        <begin position="163"/>
        <end position="173"/>
    </location>
</feature>
<evidence type="ECO:0008006" key="4">
    <source>
        <dbReference type="Google" id="ProtNLM"/>
    </source>
</evidence>
<proteinExistence type="predicted"/>
<evidence type="ECO:0000313" key="3">
    <source>
        <dbReference type="Proteomes" id="UP000324800"/>
    </source>
</evidence>